<dbReference type="Pfam" id="PF03418">
    <property type="entry name" value="Peptidase_A25"/>
    <property type="match status" value="1"/>
</dbReference>
<dbReference type="EMBL" id="WMIB01000001">
    <property type="protein sequence ID" value="MTH52489.1"/>
    <property type="molecule type" value="Genomic_DNA"/>
</dbReference>
<feature type="propeptide" id="PRO_5031658113" evidence="4">
    <location>
        <begin position="1"/>
        <end position="15"/>
    </location>
</feature>
<dbReference type="GO" id="GO:0004222">
    <property type="term" value="F:metalloendopeptidase activity"/>
    <property type="evidence" value="ECO:0007669"/>
    <property type="project" value="UniProtKB-UniRule"/>
</dbReference>
<dbReference type="HAMAP" id="MF_00626">
    <property type="entry name" value="Germination_prot"/>
    <property type="match status" value="1"/>
</dbReference>
<proteinExistence type="inferred from homology"/>
<dbReference type="SUPFAM" id="SSF53163">
    <property type="entry name" value="HybD-like"/>
    <property type="match status" value="1"/>
</dbReference>
<dbReference type="RefSeq" id="WP_155110986.1">
    <property type="nucleotide sequence ID" value="NZ_WMIB01000001.1"/>
</dbReference>
<keyword evidence="6" id="KW-1185">Reference proteome</keyword>
<dbReference type="EC" id="3.4.24.78" evidence="4"/>
<dbReference type="AlphaFoldDB" id="A0A7X2S2J0"/>
<evidence type="ECO:0000256" key="3">
    <source>
        <dbReference type="ARBA" id="ARBA00023145"/>
    </source>
</evidence>
<protein>
    <recommendedName>
        <fullName evidence="4">Germination protease</fullName>
        <ecNumber evidence="4">3.4.24.78</ecNumber>
    </recommendedName>
    <alternativeName>
        <fullName evidence="4">GPR endopeptidase</fullName>
    </alternativeName>
    <alternativeName>
        <fullName evidence="4">Germination proteinase</fullName>
    </alternativeName>
    <alternativeName>
        <fullName evidence="4">Spore protease</fullName>
    </alternativeName>
</protein>
<comment type="subunit">
    <text evidence="4">Homotetramer.</text>
</comment>
<dbReference type="NCBIfam" id="TIGR01441">
    <property type="entry name" value="GPR"/>
    <property type="match status" value="1"/>
</dbReference>
<comment type="caution">
    <text evidence="5">The sequence shown here is derived from an EMBL/GenBank/DDBJ whole genome shotgun (WGS) entry which is preliminary data.</text>
</comment>
<gene>
    <name evidence="4" type="primary">gpr</name>
    <name evidence="5" type="ORF">GKZ89_03645</name>
</gene>
<dbReference type="OrthoDB" id="9777293at2"/>
<evidence type="ECO:0000256" key="4">
    <source>
        <dbReference type="HAMAP-Rule" id="MF_00626"/>
    </source>
</evidence>
<evidence type="ECO:0000313" key="5">
    <source>
        <dbReference type="EMBL" id="MTH52489.1"/>
    </source>
</evidence>
<comment type="PTM">
    <text evidence="4">Autoproteolytically processed. The inactive tetrameric zymogen termed p46 autoprocesses to a smaller form termed p41, which is active only during spore germination.</text>
</comment>
<evidence type="ECO:0000256" key="1">
    <source>
        <dbReference type="ARBA" id="ARBA00022670"/>
    </source>
</evidence>
<comment type="catalytic activity">
    <reaction evidence="4">
        <text>Endopeptidase action with P4 Glu or Asp, P1 preferably Glu &gt; Asp, P1' hydrophobic and P2' Ala.</text>
        <dbReference type="EC" id="3.4.24.78"/>
    </reaction>
</comment>
<feature type="chain" id="PRO_5031658114" description="Germination protease" evidence="4">
    <location>
        <begin position="16"/>
        <end position="374"/>
    </location>
</feature>
<dbReference type="Proteomes" id="UP000434639">
    <property type="component" value="Unassembled WGS sequence"/>
</dbReference>
<comment type="similarity">
    <text evidence="4">Belongs to the peptidase A25 family.</text>
</comment>
<keyword evidence="3 4" id="KW-0865">Zymogen</keyword>
<keyword evidence="2 4" id="KW-0378">Hydrolase</keyword>
<organism evidence="5 6">
    <name type="scientific">Metabacillus mangrovi</name>
    <dbReference type="NCBI Taxonomy" id="1491830"/>
    <lineage>
        <taxon>Bacteria</taxon>
        <taxon>Bacillati</taxon>
        <taxon>Bacillota</taxon>
        <taxon>Bacilli</taxon>
        <taxon>Bacillales</taxon>
        <taxon>Bacillaceae</taxon>
        <taxon>Metabacillus</taxon>
    </lineage>
</organism>
<evidence type="ECO:0000256" key="2">
    <source>
        <dbReference type="ARBA" id="ARBA00022801"/>
    </source>
</evidence>
<dbReference type="InterPro" id="IPR023430">
    <property type="entry name" value="Pept_HybD-like_dom_sf"/>
</dbReference>
<comment type="function">
    <text evidence="4">Initiates the rapid degradation of small, acid-soluble proteins during spore germination.</text>
</comment>
<name>A0A7X2S2J0_9BACI</name>
<dbReference type="InterPro" id="IPR005080">
    <property type="entry name" value="Peptidase_A25"/>
</dbReference>
<dbReference type="GO" id="GO:0009847">
    <property type="term" value="P:spore germination"/>
    <property type="evidence" value="ECO:0007669"/>
    <property type="project" value="UniProtKB-UniRule"/>
</dbReference>
<keyword evidence="1 4" id="KW-0645">Protease</keyword>
<accession>A0A7X2S2J0</accession>
<reference evidence="5 6" key="1">
    <citation type="journal article" date="2017" name="Int. J. Syst. Evol. Microbiol.">
        <title>Bacillus mangrovi sp. nov., isolated from a sediment sample from a mangrove forest.</title>
        <authorList>
            <person name="Gupta V."/>
            <person name="Singh P.K."/>
            <person name="Korpole S."/>
            <person name="Tanuku N.R.S."/>
            <person name="Pinnaka A.K."/>
        </authorList>
    </citation>
    <scope>NUCLEOTIDE SEQUENCE [LARGE SCALE GENOMIC DNA]</scope>
    <source>
        <strain evidence="5 6">KCTC 33872</strain>
    </source>
</reference>
<dbReference type="Gene3D" id="3.40.50.1450">
    <property type="entry name" value="HybD-like"/>
    <property type="match status" value="2"/>
</dbReference>
<dbReference type="GO" id="GO:0006508">
    <property type="term" value="P:proteolysis"/>
    <property type="evidence" value="ECO:0007669"/>
    <property type="project" value="UniProtKB-UniRule"/>
</dbReference>
<sequence>MSDSLDLSSFTVRTDLAIEARDLALEKQENKPVQEKQSEELEGVIVKERTEGGIKLTSVEIKKEGEAATGKKAGNYLTLQADGIRQKDTELQQEVIGVFAKEFSRFIENMGIKKDAACLIAGLGNWNVTPDALGPIAAENLLVTRHLFELQPENVQEGYRPVSVISPGVMGLTGIETSDIILGVVNRIKPDFIIAIDALAARSVERVNATIQISDTGIHPGSGVGNKRKELSYETLGIPVIAIGIPTVVDAVTIASDTIDYILKHFGREMAEGDKPSRSLVPAGMTFGEKKKLTDEDLPDEEQRKTYLGIIGTLPEEEKRALIHEVLNPLGHNLMVTPKEVDVFISDMANVIASGLNSALHGQIGHDNRGTYTH</sequence>
<dbReference type="PIRSF" id="PIRSF019549">
    <property type="entry name" value="Peptidase_A25"/>
    <property type="match status" value="1"/>
</dbReference>
<evidence type="ECO:0000313" key="6">
    <source>
        <dbReference type="Proteomes" id="UP000434639"/>
    </source>
</evidence>